<comment type="caution">
    <text evidence="3">The sequence shown here is derived from an EMBL/GenBank/DDBJ whole genome shotgun (WGS) entry which is preliminary data.</text>
</comment>
<comment type="similarity">
    <text evidence="1">Belongs to the DPCD family.</text>
</comment>
<sequence>MSDTLAEPKTSVIVNERKRITSKFVDGSEMVEEFDVITDDLLLRKRRVKTALGSFGDWQVEVGSEVRVRSLEKELLVEANGSPELVRQDTPEYHVFRIRNLPYAREVFSVEVEHREPGDAGEIVVRTSNKRYFKRLTILDLQRRHIQLDPTHLSYEVQHNTLIIRYKKPLAILVADAAAKKERAALPARRIDGAEGADGGGCAQQ</sequence>
<gene>
    <name evidence="3" type="ORF">TRSC58_03143</name>
</gene>
<dbReference type="VEuPathDB" id="TriTrypDB:TRSC58_03143"/>
<keyword evidence="4" id="KW-1185">Reference proteome</keyword>
<name>A0A061J171_TRYRA</name>
<evidence type="ECO:0000256" key="2">
    <source>
        <dbReference type="ARBA" id="ARBA00020330"/>
    </source>
</evidence>
<dbReference type="AlphaFoldDB" id="A0A061J171"/>
<proteinExistence type="inferred from homology"/>
<evidence type="ECO:0000313" key="4">
    <source>
        <dbReference type="Proteomes" id="UP000031737"/>
    </source>
</evidence>
<reference evidence="3 4" key="1">
    <citation type="submission" date="2013-07" db="EMBL/GenBank/DDBJ databases">
        <authorList>
            <person name="Stoco P.H."/>
            <person name="Wagner G."/>
            <person name="Gerber A."/>
            <person name="Zaha A."/>
            <person name="Thompson C."/>
            <person name="Bartholomeu D.C."/>
            <person name="Luckemeyer D.D."/>
            <person name="Bahia D."/>
            <person name="Loreto E."/>
            <person name="Prestes E.B."/>
            <person name="Lima F.M."/>
            <person name="Rodrigues-Luiz G."/>
            <person name="Vallejo G.A."/>
            <person name="Filho J.F."/>
            <person name="Monteiro K.M."/>
            <person name="Tyler K.M."/>
            <person name="de Almeida L.G."/>
            <person name="Ortiz M.F."/>
            <person name="Siervo M.A."/>
            <person name="de Moraes M.H."/>
            <person name="Cunha O.L."/>
            <person name="Mendonca-Neto R."/>
            <person name="Silva R."/>
            <person name="Teixeira S.M."/>
            <person name="Murta S.M."/>
            <person name="Sincero T.C."/>
            <person name="Mendes T.A."/>
            <person name="Urmenyi T.P."/>
            <person name="Silva V.G."/>
            <person name="da Rocha W.D."/>
            <person name="Andersson B."/>
            <person name="Romanha A.J."/>
            <person name="Steindel M."/>
            <person name="de Vasconcelos A.T."/>
            <person name="Grisard E.C."/>
        </authorList>
    </citation>
    <scope>NUCLEOTIDE SEQUENCE [LARGE SCALE GENOMIC DNA]</scope>
    <source>
        <strain evidence="3 4">SC58</strain>
    </source>
</reference>
<dbReference type="EMBL" id="AUPL01003143">
    <property type="protein sequence ID" value="ESL09143.1"/>
    <property type="molecule type" value="Genomic_DNA"/>
</dbReference>
<dbReference type="PRINTS" id="PR02065">
    <property type="entry name" value="PROTEINDPCD"/>
</dbReference>
<evidence type="ECO:0000313" key="3">
    <source>
        <dbReference type="EMBL" id="ESL09143.1"/>
    </source>
</evidence>
<dbReference type="Pfam" id="PF14913">
    <property type="entry name" value="DPCD"/>
    <property type="match status" value="1"/>
</dbReference>
<dbReference type="InterPro" id="IPR026224">
    <property type="entry name" value="DPCD"/>
</dbReference>
<dbReference type="PANTHER" id="PTHR31921:SF1">
    <property type="entry name" value="PROTEIN DPCD"/>
    <property type="match status" value="1"/>
</dbReference>
<accession>A0A061J171</accession>
<organism evidence="3 4">
    <name type="scientific">Trypanosoma rangeli SC58</name>
    <dbReference type="NCBI Taxonomy" id="429131"/>
    <lineage>
        <taxon>Eukaryota</taxon>
        <taxon>Discoba</taxon>
        <taxon>Euglenozoa</taxon>
        <taxon>Kinetoplastea</taxon>
        <taxon>Metakinetoplastina</taxon>
        <taxon>Trypanosomatida</taxon>
        <taxon>Trypanosomatidae</taxon>
        <taxon>Trypanosoma</taxon>
        <taxon>Herpetosoma</taxon>
    </lineage>
</organism>
<protein>
    <recommendedName>
        <fullName evidence="2">Protein DPCD</fullName>
    </recommendedName>
</protein>
<dbReference type="PANTHER" id="PTHR31921">
    <property type="entry name" value="PROTEIN DPCD"/>
    <property type="match status" value="1"/>
</dbReference>
<dbReference type="OrthoDB" id="10256139at2759"/>
<dbReference type="Proteomes" id="UP000031737">
    <property type="component" value="Unassembled WGS sequence"/>
</dbReference>
<evidence type="ECO:0000256" key="1">
    <source>
        <dbReference type="ARBA" id="ARBA00010597"/>
    </source>
</evidence>